<keyword evidence="12 16" id="KW-1133">Transmembrane helix</keyword>
<comment type="pathway">
    <text evidence="4">Protein modification; protein glycosylation.</text>
</comment>
<evidence type="ECO:0000256" key="16">
    <source>
        <dbReference type="SAM" id="Phobius"/>
    </source>
</evidence>
<dbReference type="EC" id="2.4.99.18" evidence="6"/>
<evidence type="ECO:0000256" key="7">
    <source>
        <dbReference type="ARBA" id="ARBA00022676"/>
    </source>
</evidence>
<accession>A0AAV2K554</accession>
<evidence type="ECO:0000256" key="4">
    <source>
        <dbReference type="ARBA" id="ARBA00004922"/>
    </source>
</evidence>
<evidence type="ECO:0000256" key="13">
    <source>
        <dbReference type="ARBA" id="ARBA00023136"/>
    </source>
</evidence>
<evidence type="ECO:0000256" key="11">
    <source>
        <dbReference type="ARBA" id="ARBA00022842"/>
    </source>
</evidence>
<evidence type="ECO:0000256" key="8">
    <source>
        <dbReference type="ARBA" id="ARBA00022679"/>
    </source>
</evidence>
<evidence type="ECO:0000256" key="3">
    <source>
        <dbReference type="ARBA" id="ARBA00004127"/>
    </source>
</evidence>
<evidence type="ECO:0000256" key="12">
    <source>
        <dbReference type="ARBA" id="ARBA00022989"/>
    </source>
</evidence>
<reference evidence="18 19" key="1">
    <citation type="submission" date="2024-04" db="EMBL/GenBank/DDBJ databases">
        <authorList>
            <person name="Waldvogel A.-M."/>
            <person name="Schoenle A."/>
        </authorList>
    </citation>
    <scope>NUCLEOTIDE SEQUENCE [LARGE SCALE GENOMIC DNA]</scope>
</reference>
<comment type="cofactor">
    <cofactor evidence="2">
        <name>Mg(2+)</name>
        <dbReference type="ChEBI" id="CHEBI:18420"/>
    </cofactor>
</comment>
<dbReference type="GO" id="GO:0004579">
    <property type="term" value="F:dolichyl-diphosphooligosaccharide-protein glycotransferase activity"/>
    <property type="evidence" value="ECO:0007669"/>
    <property type="project" value="UniProtKB-EC"/>
</dbReference>
<sequence length="165" mass="18234">MQVPFVGFQPIRTSEHMAAAGVFALLQAYAFLLYLKDRLTKQEFQTLFFLGVSLAAGAVFLTVIYLTYTVGSEVSCSGPQELVGHESRYSCSGPQELVGRETRYSCSGPQELVGRETRYSCSGPQELVGRETRYSCSGPQELVGRETRYSCSGPQELVGRESRYS</sequence>
<evidence type="ECO:0000256" key="15">
    <source>
        <dbReference type="ARBA" id="ARBA00048829"/>
    </source>
</evidence>
<feature type="transmembrane region" description="Helical" evidence="16">
    <location>
        <begin position="16"/>
        <end position="35"/>
    </location>
</feature>
<dbReference type="AlphaFoldDB" id="A0AAV2K554"/>
<organism evidence="18 19">
    <name type="scientific">Knipowitschia caucasica</name>
    <name type="common">Caucasian dwarf goby</name>
    <name type="synonym">Pomatoschistus caucasicus</name>
    <dbReference type="NCBI Taxonomy" id="637954"/>
    <lineage>
        <taxon>Eukaryota</taxon>
        <taxon>Metazoa</taxon>
        <taxon>Chordata</taxon>
        <taxon>Craniata</taxon>
        <taxon>Vertebrata</taxon>
        <taxon>Euteleostomi</taxon>
        <taxon>Actinopterygii</taxon>
        <taxon>Neopterygii</taxon>
        <taxon>Teleostei</taxon>
        <taxon>Neoteleostei</taxon>
        <taxon>Acanthomorphata</taxon>
        <taxon>Gobiaria</taxon>
        <taxon>Gobiiformes</taxon>
        <taxon>Gobioidei</taxon>
        <taxon>Gobiidae</taxon>
        <taxon>Gobiinae</taxon>
        <taxon>Knipowitschia</taxon>
    </lineage>
</organism>
<keyword evidence="13 16" id="KW-0472">Membrane</keyword>
<keyword evidence="14" id="KW-0464">Manganese</keyword>
<evidence type="ECO:0000256" key="14">
    <source>
        <dbReference type="ARBA" id="ARBA00023211"/>
    </source>
</evidence>
<comment type="similarity">
    <text evidence="5">Belongs to the STT3 family.</text>
</comment>
<keyword evidence="7" id="KW-0328">Glycosyltransferase</keyword>
<evidence type="ECO:0000256" key="2">
    <source>
        <dbReference type="ARBA" id="ARBA00001946"/>
    </source>
</evidence>
<comment type="catalytic activity">
    <reaction evidence="15">
        <text>a di-trans,poly-cis-dolichyl diphosphooligosaccharide + L-asparaginyl-[protein] = N(4)-(oligosaccharide-(1-&gt;4)-N-acetyl-beta-D-glucosaminyl-(1-&gt;4)-N-acetyl-beta-D-glucosaminyl)-L-asparaginyl-[protein] + a di-trans,poly-cis-dolichyl diphosphate + H(+)</text>
        <dbReference type="Rhea" id="RHEA:22980"/>
        <dbReference type="Rhea" id="RHEA-COMP:12804"/>
        <dbReference type="Rhea" id="RHEA-COMP:12805"/>
        <dbReference type="Rhea" id="RHEA-COMP:19506"/>
        <dbReference type="Rhea" id="RHEA-COMP:19509"/>
        <dbReference type="ChEBI" id="CHEBI:15378"/>
        <dbReference type="ChEBI" id="CHEBI:50347"/>
        <dbReference type="ChEBI" id="CHEBI:57497"/>
        <dbReference type="ChEBI" id="CHEBI:57570"/>
        <dbReference type="ChEBI" id="CHEBI:132529"/>
        <dbReference type="EC" id="2.4.99.18"/>
    </reaction>
</comment>
<feature type="transmembrane region" description="Helical" evidence="16">
    <location>
        <begin position="47"/>
        <end position="68"/>
    </location>
</feature>
<dbReference type="Proteomes" id="UP001497482">
    <property type="component" value="Chromosome 16"/>
</dbReference>
<dbReference type="GO" id="GO:0046872">
    <property type="term" value="F:metal ion binding"/>
    <property type="evidence" value="ECO:0007669"/>
    <property type="project" value="UniProtKB-KW"/>
</dbReference>
<evidence type="ECO:0000256" key="6">
    <source>
        <dbReference type="ARBA" id="ARBA00012605"/>
    </source>
</evidence>
<keyword evidence="11" id="KW-0460">Magnesium</keyword>
<evidence type="ECO:0000256" key="9">
    <source>
        <dbReference type="ARBA" id="ARBA00022692"/>
    </source>
</evidence>
<proteinExistence type="inferred from homology"/>
<evidence type="ECO:0000313" key="19">
    <source>
        <dbReference type="Proteomes" id="UP001497482"/>
    </source>
</evidence>
<dbReference type="Pfam" id="PF02516">
    <property type="entry name" value="STT3"/>
    <property type="match status" value="1"/>
</dbReference>
<keyword evidence="8" id="KW-0808">Transferase</keyword>
<evidence type="ECO:0000256" key="1">
    <source>
        <dbReference type="ARBA" id="ARBA00001936"/>
    </source>
</evidence>
<name>A0AAV2K554_KNICA</name>
<dbReference type="GO" id="GO:0043687">
    <property type="term" value="P:post-translational protein modification"/>
    <property type="evidence" value="ECO:0007669"/>
    <property type="project" value="TreeGrafter"/>
</dbReference>
<dbReference type="PANTHER" id="PTHR13872:SF1">
    <property type="entry name" value="DOLICHYL-DIPHOSPHOOLIGOSACCHARIDE--PROTEIN GLYCOSYLTRANSFERASE SUBUNIT STT3B"/>
    <property type="match status" value="1"/>
</dbReference>
<dbReference type="InterPro" id="IPR003674">
    <property type="entry name" value="Oligo_trans_STT3"/>
</dbReference>
<comment type="subcellular location">
    <subcellularLocation>
        <location evidence="3">Endomembrane system</location>
        <topology evidence="3">Multi-pass membrane protein</topology>
    </subcellularLocation>
</comment>
<comment type="cofactor">
    <cofactor evidence="1">
        <name>Mn(2+)</name>
        <dbReference type="ChEBI" id="CHEBI:29035"/>
    </cofactor>
</comment>
<dbReference type="InterPro" id="IPR048307">
    <property type="entry name" value="STT3_N"/>
</dbReference>
<keyword evidence="19" id="KW-1185">Reference proteome</keyword>
<evidence type="ECO:0000256" key="5">
    <source>
        <dbReference type="ARBA" id="ARBA00010810"/>
    </source>
</evidence>
<dbReference type="EMBL" id="OZ035838">
    <property type="protein sequence ID" value="CAL1585047.1"/>
    <property type="molecule type" value="Genomic_DNA"/>
</dbReference>
<dbReference type="GO" id="GO:0016020">
    <property type="term" value="C:membrane"/>
    <property type="evidence" value="ECO:0007669"/>
    <property type="project" value="InterPro"/>
</dbReference>
<gene>
    <name evidence="18" type="ORF">KC01_LOCUS15298</name>
</gene>
<keyword evidence="9 16" id="KW-0812">Transmembrane</keyword>
<evidence type="ECO:0000313" key="18">
    <source>
        <dbReference type="EMBL" id="CAL1585047.1"/>
    </source>
</evidence>
<protein>
    <recommendedName>
        <fullName evidence="6">dolichyl-diphosphooligosaccharide--protein glycotransferase</fullName>
        <ecNumber evidence="6">2.4.99.18</ecNumber>
    </recommendedName>
</protein>
<dbReference type="GO" id="GO:0018279">
    <property type="term" value="P:protein N-linked glycosylation via asparagine"/>
    <property type="evidence" value="ECO:0007669"/>
    <property type="project" value="TreeGrafter"/>
</dbReference>
<evidence type="ECO:0000259" key="17">
    <source>
        <dbReference type="Pfam" id="PF02516"/>
    </source>
</evidence>
<feature type="domain" description="Oligosaccharyl transferase STT3 N-terminal" evidence="17">
    <location>
        <begin position="1"/>
        <end position="63"/>
    </location>
</feature>
<keyword evidence="10" id="KW-0479">Metal-binding</keyword>
<dbReference type="GO" id="GO:0012505">
    <property type="term" value="C:endomembrane system"/>
    <property type="evidence" value="ECO:0007669"/>
    <property type="project" value="UniProtKB-SubCell"/>
</dbReference>
<dbReference type="PANTHER" id="PTHR13872">
    <property type="entry name" value="DOLICHYL-DIPHOSPHOOLIGOSACCHARIDE--PROTEIN GLYCOSYLTRANSFERASE SUBUNIT"/>
    <property type="match status" value="1"/>
</dbReference>
<evidence type="ECO:0000256" key="10">
    <source>
        <dbReference type="ARBA" id="ARBA00022723"/>
    </source>
</evidence>